<evidence type="ECO:0000313" key="2">
    <source>
        <dbReference type="EMBL" id="SVC44704.1"/>
    </source>
</evidence>
<feature type="non-terminal residue" evidence="2">
    <location>
        <position position="322"/>
    </location>
</feature>
<organism evidence="2">
    <name type="scientific">marine metagenome</name>
    <dbReference type="NCBI Taxonomy" id="408172"/>
    <lineage>
        <taxon>unclassified sequences</taxon>
        <taxon>metagenomes</taxon>
        <taxon>ecological metagenomes</taxon>
    </lineage>
</organism>
<dbReference type="EMBL" id="UINC01091722">
    <property type="protein sequence ID" value="SVC44704.1"/>
    <property type="molecule type" value="Genomic_DNA"/>
</dbReference>
<dbReference type="InterPro" id="IPR036116">
    <property type="entry name" value="FN3_sf"/>
</dbReference>
<reference evidence="2" key="1">
    <citation type="submission" date="2018-05" db="EMBL/GenBank/DDBJ databases">
        <authorList>
            <person name="Lanie J.A."/>
            <person name="Ng W.-L."/>
            <person name="Kazmierczak K.M."/>
            <person name="Andrzejewski T.M."/>
            <person name="Davidsen T.M."/>
            <person name="Wayne K.J."/>
            <person name="Tettelin H."/>
            <person name="Glass J.I."/>
            <person name="Rusch D."/>
            <person name="Podicherti R."/>
            <person name="Tsui H.-C.T."/>
            <person name="Winkler M.E."/>
        </authorList>
    </citation>
    <scope>NUCLEOTIDE SEQUENCE</scope>
</reference>
<dbReference type="SMART" id="SM00060">
    <property type="entry name" value="FN3"/>
    <property type="match status" value="2"/>
</dbReference>
<dbReference type="SUPFAM" id="SSF49265">
    <property type="entry name" value="Fibronectin type III"/>
    <property type="match status" value="1"/>
</dbReference>
<name>A0A382M6N7_9ZZZZ</name>
<proteinExistence type="predicted"/>
<evidence type="ECO:0000259" key="1">
    <source>
        <dbReference type="PROSITE" id="PS50853"/>
    </source>
</evidence>
<protein>
    <recommendedName>
        <fullName evidence="1">Fibronectin type-III domain-containing protein</fullName>
    </recommendedName>
</protein>
<dbReference type="InterPro" id="IPR003961">
    <property type="entry name" value="FN3_dom"/>
</dbReference>
<accession>A0A382M6N7</accession>
<dbReference type="PROSITE" id="PS50853">
    <property type="entry name" value="FN3"/>
    <property type="match status" value="1"/>
</dbReference>
<dbReference type="AlphaFoldDB" id="A0A382M6N7"/>
<feature type="domain" description="Fibronectin type-III" evidence="1">
    <location>
        <begin position="151"/>
        <end position="252"/>
    </location>
</feature>
<dbReference type="Pfam" id="PF00041">
    <property type="entry name" value="fn3"/>
    <property type="match status" value="1"/>
</dbReference>
<sequence length="322" mass="33585">MLKQPSSIALLILCAFLIGNCERKRSNPLDPEGEISLNRPPAPSGLTAESGVGFIVLSWQPVAATDLAGYAVYRASQSDGDYQFVTGSGDGTSPDSTSAFTTVKTTYVDSVGVVGVTLFYRVASVDTSGFSSEQSVFVSAEVEADEVSPEAPLALSAIRHEADPGRVLLSWSPPRQDEGSRELSGLSGYIVLRAESGFGSPVPIDTLAASQTGYTDVGLQSLTTYSYTVIAFDGKGNSSRSAAAVQVTTGGLAVPGRVAAVGGIDRVVVSWDAVSGSALRGYNVFRSDRLDSSYVLLMGAEGNDFTTARTSYEDTAVVAAQM</sequence>
<gene>
    <name evidence="2" type="ORF">METZ01_LOCUS297558</name>
</gene>
<dbReference type="InterPro" id="IPR013783">
    <property type="entry name" value="Ig-like_fold"/>
</dbReference>
<dbReference type="CDD" id="cd00063">
    <property type="entry name" value="FN3"/>
    <property type="match status" value="1"/>
</dbReference>
<dbReference type="Gene3D" id="2.60.40.10">
    <property type="entry name" value="Immunoglobulins"/>
    <property type="match status" value="3"/>
</dbReference>